<dbReference type="InterPro" id="IPR042451">
    <property type="entry name" value="ZPR1_A/B_dom"/>
</dbReference>
<protein>
    <recommendedName>
        <fullName evidence="5">Zinc finger ZPR1-type domain-containing protein</fullName>
    </recommendedName>
</protein>
<keyword evidence="3" id="KW-0863">Zinc-finger</keyword>
<comment type="similarity">
    <text evidence="1">Belongs to the ZPR1 family.</text>
</comment>
<dbReference type="NCBIfam" id="TIGR00340">
    <property type="entry name" value="zpr1_rel"/>
    <property type="match status" value="1"/>
</dbReference>
<evidence type="ECO:0000256" key="3">
    <source>
        <dbReference type="ARBA" id="ARBA00022771"/>
    </source>
</evidence>
<gene>
    <name evidence="6" type="ORF">APZ16_00970</name>
</gene>
<evidence type="ECO:0000259" key="5">
    <source>
        <dbReference type="SMART" id="SM00709"/>
    </source>
</evidence>
<dbReference type="AlphaFoldDB" id="A0A147JWA4"/>
<feature type="domain" description="Zinc finger ZPR1-type" evidence="5">
    <location>
        <begin position="11"/>
        <end position="167"/>
    </location>
</feature>
<dbReference type="NCBIfam" id="TIGR00310">
    <property type="entry name" value="ZPR1_znf"/>
    <property type="match status" value="1"/>
</dbReference>
<dbReference type="InterPro" id="IPR042452">
    <property type="entry name" value="ZPR1_Znf1/2"/>
</dbReference>
<dbReference type="Pfam" id="PF03367">
    <property type="entry name" value="Zn_ribbon_ZPR1"/>
    <property type="match status" value="1"/>
</dbReference>
<keyword evidence="4" id="KW-0862">Zinc</keyword>
<dbReference type="Pfam" id="PF22794">
    <property type="entry name" value="jr-ZPR1"/>
    <property type="match status" value="1"/>
</dbReference>
<dbReference type="InterPro" id="IPR056180">
    <property type="entry name" value="ZPR1_jr_dom"/>
</dbReference>
<proteinExistence type="inferred from homology"/>
<reference evidence="6 7" key="1">
    <citation type="journal article" date="2016" name="Nat. Microbiol.">
        <title>Genomic inference of the metabolism of cosmopolitan subsurface Archaea, Hadesarchaea.</title>
        <authorList>
            <person name="Baker B.J."/>
            <person name="Saw J.H."/>
            <person name="Lind A.E."/>
            <person name="Lazar C.S."/>
            <person name="Hinrichs K.-U."/>
            <person name="Teske A.P."/>
            <person name="Ettema T.J."/>
        </authorList>
    </citation>
    <scope>NUCLEOTIDE SEQUENCE [LARGE SCALE GENOMIC DNA]</scope>
</reference>
<dbReference type="PANTHER" id="PTHR10876:SF0">
    <property type="entry name" value="ZINC FINGER PROTEIN ZPR1"/>
    <property type="match status" value="1"/>
</dbReference>
<keyword evidence="2" id="KW-0479">Metal-binding</keyword>
<comment type="caution">
    <text evidence="6">The sequence shown here is derived from an EMBL/GenBank/DDBJ whole genome shotgun (WGS) entry which is preliminary data.</text>
</comment>
<dbReference type="InterPro" id="IPR004470">
    <property type="entry name" value="ZPR1-like_arc"/>
</dbReference>
<dbReference type="PANTHER" id="PTHR10876">
    <property type="entry name" value="ZINC FINGER PROTEIN ZPR1"/>
    <property type="match status" value="1"/>
</dbReference>
<evidence type="ECO:0000313" key="6">
    <source>
        <dbReference type="EMBL" id="KUO40720.1"/>
    </source>
</evidence>
<evidence type="ECO:0000256" key="1">
    <source>
        <dbReference type="ARBA" id="ARBA00008354"/>
    </source>
</evidence>
<accession>A0A147JWA4</accession>
<dbReference type="InterPro" id="IPR040141">
    <property type="entry name" value="ZPR1"/>
</dbReference>
<dbReference type="SMART" id="SM00709">
    <property type="entry name" value="Zpr1"/>
    <property type="match status" value="1"/>
</dbReference>
<evidence type="ECO:0000256" key="2">
    <source>
        <dbReference type="ARBA" id="ARBA00022723"/>
    </source>
</evidence>
<dbReference type="Proteomes" id="UP000074294">
    <property type="component" value="Unassembled WGS sequence"/>
</dbReference>
<name>A0A147JWA4_HADYE</name>
<organism evidence="6 7">
    <name type="scientific">Hadarchaeum yellowstonense</name>
    <dbReference type="NCBI Taxonomy" id="1776334"/>
    <lineage>
        <taxon>Archaea</taxon>
        <taxon>Methanobacteriati</taxon>
        <taxon>Candidatus Hadarchaeota</taxon>
        <taxon>Candidatus Hadarchaeia</taxon>
        <taxon>Candidatus Hadarchaeales</taxon>
        <taxon>Candidatus Hadarchaeaceae</taxon>
        <taxon>Candidatus Hadarchaeum</taxon>
    </lineage>
</organism>
<dbReference type="InterPro" id="IPR004457">
    <property type="entry name" value="Znf_ZPR1"/>
</dbReference>
<dbReference type="EMBL" id="LQMQ01000036">
    <property type="protein sequence ID" value="KUO40720.1"/>
    <property type="molecule type" value="Genomic_DNA"/>
</dbReference>
<dbReference type="STRING" id="1776334.APZ16_00970"/>
<sequence length="184" mass="20745">MTKREFVLPIEICPICGARGTFQVFGRIDDIPYFGETMETLVTCSHCNFKHSEVTHLGQHEAARYEFQISSEEDMMVRVVRSSTGMIKIPELGVTITPGAGSQGYITNVEGVLNRVKDVLSYVAETAPPAKRKAAQRRLRKIEEIIQGRARARIILMDPFGHSAIVDQRAKKRKLTKREIESLK</sequence>
<evidence type="ECO:0000313" key="7">
    <source>
        <dbReference type="Proteomes" id="UP000074294"/>
    </source>
</evidence>
<dbReference type="Gene3D" id="2.60.120.1040">
    <property type="entry name" value="ZPR1, A/B domain"/>
    <property type="match status" value="1"/>
</dbReference>
<dbReference type="GO" id="GO:0008270">
    <property type="term" value="F:zinc ion binding"/>
    <property type="evidence" value="ECO:0007669"/>
    <property type="project" value="UniProtKB-KW"/>
</dbReference>
<dbReference type="Gene3D" id="2.20.25.420">
    <property type="entry name" value="ZPR1, zinc finger domain"/>
    <property type="match status" value="1"/>
</dbReference>
<evidence type="ECO:0000256" key="4">
    <source>
        <dbReference type="ARBA" id="ARBA00022833"/>
    </source>
</evidence>